<feature type="compositionally biased region" description="Basic and acidic residues" evidence="1">
    <location>
        <begin position="768"/>
        <end position="778"/>
    </location>
</feature>
<dbReference type="RefSeq" id="XP_052752007.1">
    <property type="nucleotide sequence ID" value="XM_052896047.1"/>
</dbReference>
<feature type="compositionally biased region" description="Polar residues" evidence="1">
    <location>
        <begin position="1881"/>
        <end position="1910"/>
    </location>
</feature>
<feature type="compositionally biased region" description="Polar residues" evidence="1">
    <location>
        <begin position="810"/>
        <end position="835"/>
    </location>
</feature>
<protein>
    <submittedName>
        <fullName evidence="4">Protein PFC0760c-like</fullName>
    </submittedName>
</protein>
<dbReference type="GeneID" id="113522216"/>
<feature type="region of interest" description="Disordered" evidence="1">
    <location>
        <begin position="688"/>
        <end position="1024"/>
    </location>
</feature>
<keyword evidence="2" id="KW-0732">Signal</keyword>
<feature type="compositionally biased region" description="Basic and acidic residues" evidence="1">
    <location>
        <begin position="1213"/>
        <end position="1243"/>
    </location>
</feature>
<feature type="compositionally biased region" description="Basic and acidic residues" evidence="1">
    <location>
        <begin position="795"/>
        <end position="809"/>
    </location>
</feature>
<evidence type="ECO:0000256" key="2">
    <source>
        <dbReference type="SAM" id="SignalP"/>
    </source>
</evidence>
<feature type="chain" id="PRO_5046371650" evidence="2">
    <location>
        <begin position="19"/>
        <end position="2063"/>
    </location>
</feature>
<feature type="compositionally biased region" description="Polar residues" evidence="1">
    <location>
        <begin position="1830"/>
        <end position="1849"/>
    </location>
</feature>
<evidence type="ECO:0000313" key="4">
    <source>
        <dbReference type="RefSeq" id="XP_052752007.1"/>
    </source>
</evidence>
<accession>A0ABM3MKU0</accession>
<feature type="compositionally biased region" description="Acidic residues" evidence="1">
    <location>
        <begin position="635"/>
        <end position="645"/>
    </location>
</feature>
<feature type="signal peptide" evidence="2">
    <location>
        <begin position="1"/>
        <end position="18"/>
    </location>
</feature>
<feature type="region of interest" description="Disordered" evidence="1">
    <location>
        <begin position="1875"/>
        <end position="1910"/>
    </location>
</feature>
<feature type="compositionally biased region" description="Basic and acidic residues" evidence="1">
    <location>
        <begin position="1728"/>
        <end position="1738"/>
    </location>
</feature>
<evidence type="ECO:0000313" key="3">
    <source>
        <dbReference type="Proteomes" id="UP001652740"/>
    </source>
</evidence>
<feature type="compositionally biased region" description="Polar residues" evidence="1">
    <location>
        <begin position="732"/>
        <end position="760"/>
    </location>
</feature>
<feature type="compositionally biased region" description="Basic and acidic residues" evidence="1">
    <location>
        <begin position="924"/>
        <end position="934"/>
    </location>
</feature>
<feature type="region of interest" description="Disordered" evidence="1">
    <location>
        <begin position="605"/>
        <end position="647"/>
    </location>
</feature>
<name>A0ABM3MKU0_GALME</name>
<keyword evidence="3" id="KW-1185">Reference proteome</keyword>
<proteinExistence type="predicted"/>
<feature type="compositionally biased region" description="Basic and acidic residues" evidence="1">
    <location>
        <begin position="955"/>
        <end position="965"/>
    </location>
</feature>
<feature type="compositionally biased region" description="Low complexity" evidence="1">
    <location>
        <begin position="605"/>
        <end position="620"/>
    </location>
</feature>
<gene>
    <name evidence="4" type="primary">LOC113522216</name>
</gene>
<reference evidence="4" key="1">
    <citation type="submission" date="2025-08" db="UniProtKB">
        <authorList>
            <consortium name="RefSeq"/>
        </authorList>
    </citation>
    <scope>IDENTIFICATION</scope>
    <source>
        <tissue evidence="4">Whole larvae</tissue>
    </source>
</reference>
<feature type="compositionally biased region" description="Basic and acidic residues" evidence="1">
    <location>
        <begin position="717"/>
        <end position="731"/>
    </location>
</feature>
<feature type="compositionally biased region" description="Basic and acidic residues" evidence="1">
    <location>
        <begin position="846"/>
        <end position="856"/>
    </location>
</feature>
<feature type="compositionally biased region" description="Polar residues" evidence="1">
    <location>
        <begin position="888"/>
        <end position="905"/>
    </location>
</feature>
<sequence length="2063" mass="233239">MWRWLLLGLSVHWNTIISQPITNDHERTQPTECCPCPKDHVTTVSDQRFLSDEENATLSENFANIETSFDRENNSNSNDQLLLRDPSGTYADAPNGIMDNCPCRVRDADTVGSPSKFIPSAVNDIWTDVSSKEKKEDIKPLLHPEVDLASSVLETLREATDEEYSDALVRDAAKNAMREDDSIESNVKSALDTAKNIVNLIINPKQEADVQDDVIQEESHTHESRCIHPLSKFNIMTKEPITKPSNLLSELYYLPKMKPLFHKKNLDMDNSVGASNVNEHIVSSSNVKNNLNLKSNPSLFNLYSDDGHKEDTDLFKESNKLQPNILTLFKNEIANVKPYPTLKQIITPNDINKDVDNSLLAIQKPNRNNIDSKFKLKSLLPISGLTVTTMKPFNLKNLLKLKDVELISPSKIVKTETENVKGNIPQLLPVLEETNLFKDFESSNLGDFISNELNLNINALKKNNHLNNYKDETNDLNQSNNVQIIPNSNRKIEIMDVVSSPSEEKITWNNNNVKEEENCKVQKIDDTNTKRIPKVISSQNSISKINIEPERNKFNEPVQFTKITQILDALPSASEDKIRIVTNSNPDMNDSETQVTDSEEIIVNNGLNNEDGDNDNVNNEGNDDNSNHDTTTETEFSDLTEEDSLDQTINEDLQPQITENMNFVDNIINDGTNSESDLSINVESRELYDEENKSADCEDFGDKDEIDGLKSRNSIQTKEDYLDQTENKEDLQSQTSQNAEVVDSNINSRENSESDLSLNFESEESYDEENRNVDSKDFSDEDEIDGLKSRNNTQIKEDCLDQSENKEDLQPQTSQNVEIIDSNRNSQENRASDFSLNFEPEESYDEENRSVDSKDFSDEDEMDGLKSRNSIQINEDCLDQTVNKEDLQSQTNQNSKVVDNNINNRENSDSDFSLYFEPEESYDEENRSVDSKDFSEEDEIDGLKSRNSIQINEDCLDHTENKEDLQPQTSQNVEIVDSNINSQENRASDFSLNFEPEELYDEENRSVDSKDFSEEDEIDGLKSRNSIQINEDCLDHTENKEDLQPQTSQNVEIVGSNINNQENRASDLSLNFEPEGLYDEENRSVDSKDFSDEDEMDELKSRNSIQIKENCLEQSENKEDLHPQTSQNVEVVNNINNNGENFDLSLNIKSRESYDTDNGSVDSTNFSYEDEKDIPRTDLFNKMISELLSLKESISKTLNDMKKSMKHSNISVEQDKVESANDNKENSEVYKVNRDNDIEKSKNDSNSFIRTLDNNDENANNINSQELQNMSDNLLHLSTRNDQEPLGTQTIECTEAITDSSIESNEFGASINTLTKSTEVFDESAENKSIESTTESQITPVTEIIDSNTDFISNTMKAHEADSENSCLDRNIGINTDKNNEMTAEGSHPVGNTITTDNTLFPNIFRSNLLDPKLNIGDILNLNLPQSSVIPNIFDKPNNNMDAAEHDNNDCSLMATQANTPFSKTIISPLKPLEDIDLDIFQLNPLIGSQNIFSKLPRLNINSYKTKLAMPKTLGIMPLKLESSVGNNNGIFGASLTMGPKVPLGKIGKEPSILGTPLNNLPTFEDLQESIRENAHNLLYTPLEITSKNVFDDTLRSGQTISDNIRSHTKNAMRDIQQTLETTLKDVKNSDLAVLGDSLSNPHEFLQAVSRTHEDVNDKLKAIHYDLNDRLESIRDRIIDPSLLPSLTLPLPLSQHSGKYSESAIFPSYSERKPVRYLEAKSESWKDKTSLKKSDSKAKLSTPKISSPKRKPPSTKTISDIPLFKGSEVSKLKGAASEPSLVQYPAFKIPHFSLDKKSFPNLLAEPISRFRDSKIPVLSTYKPKSKVKISFSQTTKRPQTLPSLKNKNSYGLPKSKLNTTPVLKKVKLPTLYRESVKNNHRMQSVKSKQRSNFDSNGAASDLTTSVLQPSLNKPNKVKSAIELNESDYNTRKDLKNSPESLDLVDIPKSRFMNSIFKNRSNQFKKSKLNEDFMRNLNSKLRSTTVLNKLPDTRNTNFFSMGENMPDNSLPSDVLNDIDRSDSIQFNTDMTRSASKSNDMIQYKNKPLEENTSYTCRMMCTKKV</sequence>
<feature type="region of interest" description="Disordered" evidence="1">
    <location>
        <begin position="1207"/>
        <end position="1260"/>
    </location>
</feature>
<feature type="compositionally biased region" description="Polar residues" evidence="1">
    <location>
        <begin position="966"/>
        <end position="991"/>
    </location>
</feature>
<feature type="compositionally biased region" description="Basic and acidic residues" evidence="1">
    <location>
        <begin position="1002"/>
        <end position="1012"/>
    </location>
</feature>
<feature type="region of interest" description="Disordered" evidence="1">
    <location>
        <begin position="1074"/>
        <end position="1100"/>
    </location>
</feature>
<organism evidence="3 4">
    <name type="scientific">Galleria mellonella</name>
    <name type="common">Greater wax moth</name>
    <dbReference type="NCBI Taxonomy" id="7137"/>
    <lineage>
        <taxon>Eukaryota</taxon>
        <taxon>Metazoa</taxon>
        <taxon>Ecdysozoa</taxon>
        <taxon>Arthropoda</taxon>
        <taxon>Hexapoda</taxon>
        <taxon>Insecta</taxon>
        <taxon>Pterygota</taxon>
        <taxon>Neoptera</taxon>
        <taxon>Endopterygota</taxon>
        <taxon>Lepidoptera</taxon>
        <taxon>Glossata</taxon>
        <taxon>Ditrysia</taxon>
        <taxon>Pyraloidea</taxon>
        <taxon>Pyralidae</taxon>
        <taxon>Galleriinae</taxon>
        <taxon>Galleria</taxon>
    </lineage>
</organism>
<feature type="region of interest" description="Disordered" evidence="1">
    <location>
        <begin position="1728"/>
        <end position="1760"/>
    </location>
</feature>
<evidence type="ECO:0000256" key="1">
    <source>
        <dbReference type="SAM" id="MobiDB-lite"/>
    </source>
</evidence>
<feature type="compositionally biased region" description="Basic and acidic residues" evidence="1">
    <location>
        <begin position="1080"/>
        <end position="1090"/>
    </location>
</feature>
<feature type="region of interest" description="Disordered" evidence="1">
    <location>
        <begin position="1829"/>
        <end position="1856"/>
    </location>
</feature>
<dbReference type="Proteomes" id="UP001652740">
    <property type="component" value="Unplaced"/>
</dbReference>